<protein>
    <submittedName>
        <fullName evidence="5">Uncharacterized protein</fullName>
    </submittedName>
</protein>
<dbReference type="Proteomes" id="UP000663834">
    <property type="component" value="Unassembled WGS sequence"/>
</dbReference>
<keyword evidence="12" id="KW-1185">Reference proteome</keyword>
<evidence type="ECO:0000313" key="6">
    <source>
        <dbReference type="EMBL" id="CAF2104369.1"/>
    </source>
</evidence>
<evidence type="ECO:0000313" key="11">
    <source>
        <dbReference type="EMBL" id="CAF5191706.1"/>
    </source>
</evidence>
<evidence type="ECO:0000313" key="2">
    <source>
        <dbReference type="EMBL" id="CAF1350926.1"/>
    </source>
</evidence>
<organism evidence="5 13">
    <name type="scientific">Rotaria magnacalcarata</name>
    <dbReference type="NCBI Taxonomy" id="392030"/>
    <lineage>
        <taxon>Eukaryota</taxon>
        <taxon>Metazoa</taxon>
        <taxon>Spiralia</taxon>
        <taxon>Gnathifera</taxon>
        <taxon>Rotifera</taxon>
        <taxon>Eurotatoria</taxon>
        <taxon>Bdelloidea</taxon>
        <taxon>Philodinida</taxon>
        <taxon>Philodinidae</taxon>
        <taxon>Rotaria</taxon>
    </lineage>
</organism>
<evidence type="ECO:0000313" key="13">
    <source>
        <dbReference type="Proteomes" id="UP000663887"/>
    </source>
</evidence>
<evidence type="ECO:0000313" key="8">
    <source>
        <dbReference type="EMBL" id="CAF3935749.1"/>
    </source>
</evidence>
<feature type="region of interest" description="Disordered" evidence="1">
    <location>
        <begin position="40"/>
        <end position="141"/>
    </location>
</feature>
<dbReference type="OrthoDB" id="10028910at2759"/>
<dbReference type="EMBL" id="CAJNRG010004632">
    <property type="protein sequence ID" value="CAF2067542.1"/>
    <property type="molecule type" value="Genomic_DNA"/>
</dbReference>
<evidence type="ECO:0000313" key="9">
    <source>
        <dbReference type="EMBL" id="CAF4824891.1"/>
    </source>
</evidence>
<comment type="caution">
    <text evidence="5">The sequence shown here is derived from an EMBL/GenBank/DDBJ whole genome shotgun (WGS) entry which is preliminary data.</text>
</comment>
<feature type="compositionally biased region" description="Basic residues" evidence="1">
    <location>
        <begin position="132"/>
        <end position="141"/>
    </location>
</feature>
<feature type="compositionally biased region" description="Basic and acidic residues" evidence="1">
    <location>
        <begin position="52"/>
        <end position="79"/>
    </location>
</feature>
<dbReference type="Proteomes" id="UP000681967">
    <property type="component" value="Unassembled WGS sequence"/>
</dbReference>
<dbReference type="Proteomes" id="UP000663842">
    <property type="component" value="Unassembled WGS sequence"/>
</dbReference>
<dbReference type="EMBL" id="CAJNOV010009109">
    <property type="protein sequence ID" value="CAF1350926.1"/>
    <property type="molecule type" value="Genomic_DNA"/>
</dbReference>
<reference evidence="5" key="1">
    <citation type="submission" date="2021-02" db="EMBL/GenBank/DDBJ databases">
        <authorList>
            <person name="Nowell W R."/>
        </authorList>
    </citation>
    <scope>NUCLEOTIDE SEQUENCE</scope>
</reference>
<name>A0A816R340_9BILA</name>
<evidence type="ECO:0000313" key="3">
    <source>
        <dbReference type="EMBL" id="CAF1667531.1"/>
    </source>
</evidence>
<dbReference type="EMBL" id="CAJOBG010001513">
    <property type="protein sequence ID" value="CAF3935749.1"/>
    <property type="molecule type" value="Genomic_DNA"/>
</dbReference>
<evidence type="ECO:0000313" key="4">
    <source>
        <dbReference type="EMBL" id="CAF2066588.1"/>
    </source>
</evidence>
<evidence type="ECO:0000313" key="12">
    <source>
        <dbReference type="Proteomes" id="UP000663866"/>
    </source>
</evidence>
<gene>
    <name evidence="10" type="ORF">BYL167_LOCUS59430</name>
    <name evidence="2" type="ORF">CJN711_LOCUS19420</name>
    <name evidence="9" type="ORF">GIL414_LOCUS48185</name>
    <name evidence="3" type="ORF">KQP761_LOCUS33446</name>
    <name evidence="6" type="ORF">MBJ925_LOCUS22951</name>
    <name evidence="8" type="ORF">OVN521_LOCUS11396</name>
    <name evidence="11" type="ORF">SMN809_LOCUS72477</name>
    <name evidence="7" type="ORF">UXM345_LOCUS1089</name>
    <name evidence="4" type="ORF">WKI299_LOCUS13282</name>
    <name evidence="5" type="ORF">XDN619_LOCUS11888</name>
</gene>
<dbReference type="Proteomes" id="UP000676336">
    <property type="component" value="Unassembled WGS sequence"/>
</dbReference>
<dbReference type="Proteomes" id="UP000663855">
    <property type="component" value="Unassembled WGS sequence"/>
</dbReference>
<dbReference type="Proteomes" id="UP000663856">
    <property type="component" value="Unassembled WGS sequence"/>
</dbReference>
<dbReference type="EMBL" id="CAJNOW010018725">
    <property type="protein sequence ID" value="CAF1667531.1"/>
    <property type="molecule type" value="Genomic_DNA"/>
</dbReference>
<dbReference type="EMBL" id="CAJOBF010000055">
    <property type="protein sequence ID" value="CAF3735344.1"/>
    <property type="molecule type" value="Genomic_DNA"/>
</dbReference>
<accession>A0A816R340</accession>
<dbReference type="EMBL" id="CAJOBH010228614">
    <property type="protein sequence ID" value="CAF5062204.1"/>
    <property type="molecule type" value="Genomic_DNA"/>
</dbReference>
<evidence type="ECO:0000256" key="1">
    <source>
        <dbReference type="SAM" id="MobiDB-lite"/>
    </source>
</evidence>
<sequence>MTTTGSIDEWRGDSRCGICRQKGIFKCEHDTPYRDLYLGVFDPKTPRNMLINDEKTKNSNGAHNEKAKNSHGVHNEKAKNSHGTQNNSASNGGVNAGRPANLNADGQLHHGKKSRKPVATKTQPANTSEHNKNKKKGCTIL</sequence>
<dbReference type="Proteomes" id="UP000663824">
    <property type="component" value="Unassembled WGS sequence"/>
</dbReference>
<dbReference type="EMBL" id="CAJNRE010011715">
    <property type="protein sequence ID" value="CAF2104369.1"/>
    <property type="molecule type" value="Genomic_DNA"/>
</dbReference>
<dbReference type="Proteomes" id="UP000663866">
    <property type="component" value="Unassembled WGS sequence"/>
</dbReference>
<dbReference type="AlphaFoldDB" id="A0A816R340"/>
<proteinExistence type="predicted"/>
<dbReference type="EMBL" id="CAJOBJ010155508">
    <property type="protein sequence ID" value="CAF4824891.1"/>
    <property type="molecule type" value="Genomic_DNA"/>
</dbReference>
<dbReference type="EMBL" id="CAJNRF010005014">
    <property type="protein sequence ID" value="CAF2066588.1"/>
    <property type="molecule type" value="Genomic_DNA"/>
</dbReference>
<dbReference type="Proteomes" id="UP000663887">
    <property type="component" value="Unassembled WGS sequence"/>
</dbReference>
<feature type="compositionally biased region" description="Low complexity" evidence="1">
    <location>
        <begin position="86"/>
        <end position="97"/>
    </location>
</feature>
<dbReference type="Proteomes" id="UP000681720">
    <property type="component" value="Unassembled WGS sequence"/>
</dbReference>
<evidence type="ECO:0000313" key="7">
    <source>
        <dbReference type="EMBL" id="CAF3735344.1"/>
    </source>
</evidence>
<evidence type="ECO:0000313" key="5">
    <source>
        <dbReference type="EMBL" id="CAF2067542.1"/>
    </source>
</evidence>
<dbReference type="EMBL" id="CAJOBI010325783">
    <property type="protein sequence ID" value="CAF5191706.1"/>
    <property type="molecule type" value="Genomic_DNA"/>
</dbReference>
<evidence type="ECO:0000313" key="10">
    <source>
        <dbReference type="EMBL" id="CAF5062204.1"/>
    </source>
</evidence>
<feature type="compositionally biased region" description="Basic residues" evidence="1">
    <location>
        <begin position="109"/>
        <end position="118"/>
    </location>
</feature>